<organism evidence="1 2">
    <name type="scientific">Kitasatospora kazusensis</name>
    <dbReference type="NCBI Taxonomy" id="407974"/>
    <lineage>
        <taxon>Bacteria</taxon>
        <taxon>Bacillati</taxon>
        <taxon>Actinomycetota</taxon>
        <taxon>Actinomycetes</taxon>
        <taxon>Kitasatosporales</taxon>
        <taxon>Streptomycetaceae</taxon>
        <taxon>Kitasatospora</taxon>
    </lineage>
</organism>
<dbReference type="EMBL" id="BAAANT010000047">
    <property type="protein sequence ID" value="GAA2155547.1"/>
    <property type="molecule type" value="Genomic_DNA"/>
</dbReference>
<gene>
    <name evidence="1" type="ORF">GCM10009760_55590</name>
</gene>
<dbReference type="InterPro" id="IPR046305">
    <property type="entry name" value="DUF6420"/>
</dbReference>
<dbReference type="Pfam" id="PF19984">
    <property type="entry name" value="DUF6420"/>
    <property type="match status" value="1"/>
</dbReference>
<keyword evidence="2" id="KW-1185">Reference proteome</keyword>
<protein>
    <submittedName>
        <fullName evidence="1">Uncharacterized protein</fullName>
    </submittedName>
</protein>
<accession>A0ABN3A7F5</accession>
<proteinExistence type="predicted"/>
<evidence type="ECO:0000313" key="2">
    <source>
        <dbReference type="Proteomes" id="UP001422759"/>
    </source>
</evidence>
<dbReference type="Proteomes" id="UP001422759">
    <property type="component" value="Unassembled WGS sequence"/>
</dbReference>
<name>A0ABN3A7F5_9ACTN</name>
<comment type="caution">
    <text evidence="1">The sequence shown here is derived from an EMBL/GenBank/DDBJ whole genome shotgun (WGS) entry which is preliminary data.</text>
</comment>
<dbReference type="RefSeq" id="WP_344468725.1">
    <property type="nucleotide sequence ID" value="NZ_BAAANT010000047.1"/>
</dbReference>
<sequence length="158" mass="16773">MGVDRGVLGPYVGFDGLPPLHAREVGLPLAHPYGQVVQGRSVTPGGGRLTVEEGSEHHRITLDHLGCDAQATPEKHEAFKQLALAAEAHCLLAGCRHPARFASGNVHRCFEFPQGAIELRVFVRALLCVELGDHTLLDRLVAAAAEAAGPVRPAQARG</sequence>
<reference evidence="1 2" key="1">
    <citation type="journal article" date="2019" name="Int. J. Syst. Evol. Microbiol.">
        <title>The Global Catalogue of Microorganisms (GCM) 10K type strain sequencing project: providing services to taxonomists for standard genome sequencing and annotation.</title>
        <authorList>
            <consortium name="The Broad Institute Genomics Platform"/>
            <consortium name="The Broad Institute Genome Sequencing Center for Infectious Disease"/>
            <person name="Wu L."/>
            <person name="Ma J."/>
        </authorList>
    </citation>
    <scope>NUCLEOTIDE SEQUENCE [LARGE SCALE GENOMIC DNA]</scope>
    <source>
        <strain evidence="1 2">JCM 14560</strain>
    </source>
</reference>
<evidence type="ECO:0000313" key="1">
    <source>
        <dbReference type="EMBL" id="GAA2155547.1"/>
    </source>
</evidence>